<evidence type="ECO:0000313" key="2">
    <source>
        <dbReference type="Proteomes" id="UP000198243"/>
    </source>
</evidence>
<dbReference type="InterPro" id="IPR036890">
    <property type="entry name" value="HATPase_C_sf"/>
</dbReference>
<proteinExistence type="predicted"/>
<evidence type="ECO:0000313" key="1">
    <source>
        <dbReference type="EMBL" id="SCE78347.1"/>
    </source>
</evidence>
<keyword evidence="1" id="KW-0808">Transferase</keyword>
<gene>
    <name evidence="1" type="ORF">GA0070607_1523</name>
</gene>
<reference evidence="2" key="1">
    <citation type="submission" date="2016-06" db="EMBL/GenBank/DDBJ databases">
        <authorList>
            <person name="Varghese N."/>
            <person name="Submissions Spin"/>
        </authorList>
    </citation>
    <scope>NUCLEOTIDE SEQUENCE [LARGE SCALE GENOMIC DNA]</scope>
    <source>
        <strain evidence="2">DSM 44875</strain>
    </source>
</reference>
<organism evidence="1 2">
    <name type="scientific">Micromonospora coriariae</name>
    <dbReference type="NCBI Taxonomy" id="285665"/>
    <lineage>
        <taxon>Bacteria</taxon>
        <taxon>Bacillati</taxon>
        <taxon>Actinomycetota</taxon>
        <taxon>Actinomycetes</taxon>
        <taxon>Micromonosporales</taxon>
        <taxon>Micromonosporaceae</taxon>
        <taxon>Micromonospora</taxon>
    </lineage>
</organism>
<dbReference type="Proteomes" id="UP000198243">
    <property type="component" value="Chromosome I"/>
</dbReference>
<dbReference type="Gene3D" id="3.30.565.10">
    <property type="entry name" value="Histidine kinase-like ATPase, C-terminal domain"/>
    <property type="match status" value="1"/>
</dbReference>
<keyword evidence="2" id="KW-1185">Reference proteome</keyword>
<accession>A0A1C4V373</accession>
<dbReference type="SUPFAM" id="SSF55874">
    <property type="entry name" value="ATPase domain of HSP90 chaperone/DNA topoisomerase II/histidine kinase"/>
    <property type="match status" value="1"/>
</dbReference>
<dbReference type="GO" id="GO:0016301">
    <property type="term" value="F:kinase activity"/>
    <property type="evidence" value="ECO:0007669"/>
    <property type="project" value="UniProtKB-KW"/>
</dbReference>
<name>A0A1C4V373_9ACTN</name>
<dbReference type="AlphaFoldDB" id="A0A1C4V373"/>
<dbReference type="Pfam" id="PF13589">
    <property type="entry name" value="HATPase_c_3"/>
    <property type="match status" value="1"/>
</dbReference>
<dbReference type="EMBL" id="LT607412">
    <property type="protein sequence ID" value="SCE78347.1"/>
    <property type="molecule type" value="Genomic_DNA"/>
</dbReference>
<protein>
    <submittedName>
        <fullName evidence="1">Histidine kinase-, DNA gyrase B-, and HSP90-like ATPase</fullName>
    </submittedName>
</protein>
<keyword evidence="1" id="KW-0418">Kinase</keyword>
<sequence>MRPHIGEALIRSDSNERNCAAPPSSVPDWSRPALSYDIANPDPAGTITSLRSFGYSVEAAVADLVDNSVSAGARRIDVYFTWAGPASWVAVVDDGRGMTTEDLVSAMTVAARGSFKARASEDLGRFGMGLKSASFSQAARLTVATSPEAGAAEAVRTWDLAVVSATSEWRLLHGTDDETAETLARLRPDGGVGTTVIWRSLHRFDVDGLAVEDTRAQKQFYTEVTRVEEHLGMVFARFLTGRNRITMAVNGTPVKAWDPFLSGHPSVQRLPAEELPVGSHTVRIEPFILPHPKKLDSEQQEQAAGPAGWLDQQGFYVYRRDRLIVAGDWLGIRGFRRDERYNLARIVVDVPAEADAEWAIDVRKSTAVPPVGVRRHLQRIGTATRSRAAEVLSHRGRIAAREHGAEFIYAWRVDKRDGSIRCRINRDHPLVREVMQGGPDAAVDAKALIRLLEETVPVAALRIMHDGDVADDPEPFLGAAPKEVGDVANRIYAAFVAQGRTPREAKERLALMPPFDQFDGFWQQR</sequence>